<reference evidence="1" key="1">
    <citation type="submission" date="2022-08" db="EMBL/GenBank/DDBJ databases">
        <title>Genome Sequence of Pycnoporus sanguineus.</title>
        <authorList>
            <person name="Buettner E."/>
        </authorList>
    </citation>
    <scope>NUCLEOTIDE SEQUENCE</scope>
    <source>
        <strain evidence="1">CG-C14</strain>
    </source>
</reference>
<organism evidence="1 2">
    <name type="scientific">Trametes sanguinea</name>
    <dbReference type="NCBI Taxonomy" id="158606"/>
    <lineage>
        <taxon>Eukaryota</taxon>
        <taxon>Fungi</taxon>
        <taxon>Dikarya</taxon>
        <taxon>Basidiomycota</taxon>
        <taxon>Agaricomycotina</taxon>
        <taxon>Agaricomycetes</taxon>
        <taxon>Polyporales</taxon>
        <taxon>Polyporaceae</taxon>
        <taxon>Trametes</taxon>
    </lineage>
</organism>
<name>A0ACC1QB76_9APHY</name>
<sequence length="256" mass="28987">MHLQVQLCLFLDFVHMFVTVHMLQPTYVSHPPQTSIALTYVAQYTTVDYNPHVWRVHTRPKIMCRSSMVNQHRGPSSPITLWSEKSRAAAQKECFQSAYAQCEPSAAYMLRLTAVRCWSELPGGGVSPAGTSQEVGPEAVRRAPARRRRLTKTTFSWENLHLRFLPYHLVLDASIVQTGEPLAQSAGTSTLLFRAAIDATYSFRGYCVERLFDLQAVISAAKREGVPEEETVGIRRTASFMPSQVKRYSFRFTQQQ</sequence>
<evidence type="ECO:0000313" key="2">
    <source>
        <dbReference type="Proteomes" id="UP001144978"/>
    </source>
</evidence>
<keyword evidence="2" id="KW-1185">Reference proteome</keyword>
<accession>A0ACC1QB76</accession>
<comment type="caution">
    <text evidence="1">The sequence shown here is derived from an EMBL/GenBank/DDBJ whole genome shotgun (WGS) entry which is preliminary data.</text>
</comment>
<dbReference type="EMBL" id="JANSHE010000109">
    <property type="protein sequence ID" value="KAJ3016635.1"/>
    <property type="molecule type" value="Genomic_DNA"/>
</dbReference>
<protein>
    <submittedName>
        <fullName evidence="1">Uncharacterized protein</fullName>
    </submittedName>
</protein>
<gene>
    <name evidence="1" type="ORF">NUW54_g759</name>
</gene>
<evidence type="ECO:0000313" key="1">
    <source>
        <dbReference type="EMBL" id="KAJ3016635.1"/>
    </source>
</evidence>
<dbReference type="Proteomes" id="UP001144978">
    <property type="component" value="Unassembled WGS sequence"/>
</dbReference>
<proteinExistence type="predicted"/>